<reference evidence="3 4" key="1">
    <citation type="submission" date="2013-03" db="EMBL/GenBank/DDBJ databases">
        <title>The Genome Sequence of Cladophialophora psammophila CBS 110553.</title>
        <authorList>
            <consortium name="The Broad Institute Genomics Platform"/>
            <person name="Cuomo C."/>
            <person name="de Hoog S."/>
            <person name="Gorbushina A."/>
            <person name="Walker B."/>
            <person name="Young S.K."/>
            <person name="Zeng Q."/>
            <person name="Gargeya S."/>
            <person name="Fitzgerald M."/>
            <person name="Haas B."/>
            <person name="Abouelleil A."/>
            <person name="Allen A.W."/>
            <person name="Alvarado L."/>
            <person name="Arachchi H.M."/>
            <person name="Berlin A.M."/>
            <person name="Chapman S.B."/>
            <person name="Gainer-Dewar J."/>
            <person name="Goldberg J."/>
            <person name="Griggs A."/>
            <person name="Gujja S."/>
            <person name="Hansen M."/>
            <person name="Howarth C."/>
            <person name="Imamovic A."/>
            <person name="Ireland A."/>
            <person name="Larimer J."/>
            <person name="McCowan C."/>
            <person name="Murphy C."/>
            <person name="Pearson M."/>
            <person name="Poon T.W."/>
            <person name="Priest M."/>
            <person name="Roberts A."/>
            <person name="Saif S."/>
            <person name="Shea T."/>
            <person name="Sisk P."/>
            <person name="Sykes S."/>
            <person name="Wortman J."/>
            <person name="Nusbaum C."/>
            <person name="Birren B."/>
        </authorList>
    </citation>
    <scope>NUCLEOTIDE SEQUENCE [LARGE SCALE GENOMIC DNA]</scope>
    <source>
        <strain evidence="3 4">CBS 110553</strain>
    </source>
</reference>
<evidence type="ECO:0000313" key="4">
    <source>
        <dbReference type="Proteomes" id="UP000019471"/>
    </source>
</evidence>
<proteinExistence type="predicted"/>
<dbReference type="GeneID" id="19192195"/>
<feature type="region of interest" description="Disordered" evidence="1">
    <location>
        <begin position="26"/>
        <end position="45"/>
    </location>
</feature>
<feature type="signal peptide" evidence="2">
    <location>
        <begin position="1"/>
        <end position="20"/>
    </location>
</feature>
<keyword evidence="4" id="KW-1185">Reference proteome</keyword>
<dbReference type="Proteomes" id="UP000019471">
    <property type="component" value="Unassembled WGS sequence"/>
</dbReference>
<feature type="compositionally biased region" description="Polar residues" evidence="1">
    <location>
        <begin position="26"/>
        <end position="40"/>
    </location>
</feature>
<comment type="caution">
    <text evidence="3">The sequence shown here is derived from an EMBL/GenBank/DDBJ whole genome shotgun (WGS) entry which is preliminary data.</text>
</comment>
<dbReference type="HOGENOM" id="CLU_185442_0_0_1"/>
<gene>
    <name evidence="3" type="ORF">A1O5_07489</name>
</gene>
<dbReference type="AlphaFoldDB" id="W9WNL3"/>
<name>W9WNL3_9EURO</name>
<accession>W9WNL3</accession>
<evidence type="ECO:0000256" key="1">
    <source>
        <dbReference type="SAM" id="MobiDB-lite"/>
    </source>
</evidence>
<feature type="chain" id="PRO_5004931462" description="4Fe-4S ferredoxin-type domain-containing protein" evidence="2">
    <location>
        <begin position="21"/>
        <end position="100"/>
    </location>
</feature>
<sequence>MKGVSLILVAVSILVQSISALTVEKGNSSPVGAGVSDNNPTPIPIESDNEGSVTCNECIKDAGICCPVQCQSDGKCPSIAVENAGWLIDGIKITSNSKKH</sequence>
<dbReference type="RefSeq" id="XP_007746268.1">
    <property type="nucleotide sequence ID" value="XM_007748078.1"/>
</dbReference>
<evidence type="ECO:0000256" key="2">
    <source>
        <dbReference type="SAM" id="SignalP"/>
    </source>
</evidence>
<protein>
    <recommendedName>
        <fullName evidence="5">4Fe-4S ferredoxin-type domain-containing protein</fullName>
    </recommendedName>
</protein>
<organism evidence="3 4">
    <name type="scientific">Cladophialophora psammophila CBS 110553</name>
    <dbReference type="NCBI Taxonomy" id="1182543"/>
    <lineage>
        <taxon>Eukaryota</taxon>
        <taxon>Fungi</taxon>
        <taxon>Dikarya</taxon>
        <taxon>Ascomycota</taxon>
        <taxon>Pezizomycotina</taxon>
        <taxon>Eurotiomycetes</taxon>
        <taxon>Chaetothyriomycetidae</taxon>
        <taxon>Chaetothyriales</taxon>
        <taxon>Herpotrichiellaceae</taxon>
        <taxon>Cladophialophora</taxon>
    </lineage>
</organism>
<evidence type="ECO:0000313" key="3">
    <source>
        <dbReference type="EMBL" id="EXJ69453.1"/>
    </source>
</evidence>
<keyword evidence="2" id="KW-0732">Signal</keyword>
<dbReference type="EMBL" id="AMGX01000011">
    <property type="protein sequence ID" value="EXJ69453.1"/>
    <property type="molecule type" value="Genomic_DNA"/>
</dbReference>
<evidence type="ECO:0008006" key="5">
    <source>
        <dbReference type="Google" id="ProtNLM"/>
    </source>
</evidence>
<dbReference type="OrthoDB" id="4154508at2759"/>